<proteinExistence type="predicted"/>
<evidence type="ECO:0000313" key="2">
    <source>
        <dbReference type="EMBL" id="OGL81127.1"/>
    </source>
</evidence>
<evidence type="ECO:0000313" key="3">
    <source>
        <dbReference type="Proteomes" id="UP000176846"/>
    </source>
</evidence>
<keyword evidence="1" id="KW-1133">Transmembrane helix</keyword>
<name>A0A1F7UTY7_9BACT</name>
<sequence length="94" mass="10496">MRFVLFLFIVSPLLVLGAGLITIPLTIVDIKRKLRKAEKFNRGHKIWCRAGVEGSSQCTCAGPPSIDGKMTGLEISERWRLIWLASTREANLAK</sequence>
<gene>
    <name evidence="2" type="ORF">A2936_00820</name>
</gene>
<keyword evidence="1" id="KW-0812">Transmembrane</keyword>
<reference evidence="2 3" key="1">
    <citation type="journal article" date="2016" name="Nat. Commun.">
        <title>Thousands of microbial genomes shed light on interconnected biogeochemical processes in an aquifer system.</title>
        <authorList>
            <person name="Anantharaman K."/>
            <person name="Brown C.T."/>
            <person name="Hug L.A."/>
            <person name="Sharon I."/>
            <person name="Castelle C.J."/>
            <person name="Probst A.J."/>
            <person name="Thomas B.C."/>
            <person name="Singh A."/>
            <person name="Wilkins M.J."/>
            <person name="Karaoz U."/>
            <person name="Brodie E.L."/>
            <person name="Williams K.H."/>
            <person name="Hubbard S.S."/>
            <person name="Banfield J.F."/>
        </authorList>
    </citation>
    <scope>NUCLEOTIDE SEQUENCE [LARGE SCALE GENOMIC DNA]</scope>
</reference>
<feature type="transmembrane region" description="Helical" evidence="1">
    <location>
        <begin position="6"/>
        <end position="28"/>
    </location>
</feature>
<organism evidence="2 3">
    <name type="scientific">Candidatus Uhrbacteria bacterium RIFCSPLOWO2_01_FULL_47_25</name>
    <dbReference type="NCBI Taxonomy" id="1802402"/>
    <lineage>
        <taxon>Bacteria</taxon>
        <taxon>Candidatus Uhriibacteriota</taxon>
    </lineage>
</organism>
<evidence type="ECO:0000256" key="1">
    <source>
        <dbReference type="SAM" id="Phobius"/>
    </source>
</evidence>
<dbReference type="Proteomes" id="UP000176846">
    <property type="component" value="Unassembled WGS sequence"/>
</dbReference>
<protein>
    <submittedName>
        <fullName evidence="2">Uncharacterized protein</fullName>
    </submittedName>
</protein>
<dbReference type="AlphaFoldDB" id="A0A1F7UTY7"/>
<dbReference type="EMBL" id="MGEK01000033">
    <property type="protein sequence ID" value="OGL81127.1"/>
    <property type="molecule type" value="Genomic_DNA"/>
</dbReference>
<comment type="caution">
    <text evidence="2">The sequence shown here is derived from an EMBL/GenBank/DDBJ whole genome shotgun (WGS) entry which is preliminary data.</text>
</comment>
<keyword evidence="1" id="KW-0472">Membrane</keyword>
<accession>A0A1F7UTY7</accession>